<dbReference type="EMBL" id="GL883010">
    <property type="protein sequence ID" value="EGG21904.1"/>
    <property type="molecule type" value="Genomic_DNA"/>
</dbReference>
<dbReference type="Proteomes" id="UP000007797">
    <property type="component" value="Unassembled WGS sequence"/>
</dbReference>
<sequence length="504" mass="57803">MEPRLSNNVHQPRFKCSQCPMEAYCFCYDCELLQFCKEHDECSKEGTGHKVETNIPEILDILKDYTSSNDDQNKKAQRLQNKKAQILQDNDHKYIKLVYHNKEFQMSQQSEPFYINLYSFVGPTGVGKSALLASILKLNNYGCTSGVPLSKRNTNSCESMSSDINLYQTNFGAFLDCEGTHGTDTNHFTNDSDVPVPTPVKETHVNVFYPRLLHMISKIIIYVFHNAQEQDTFFKDLLEMPSQVISKAANNSYKPHLLLIFNKQLNISEVDYFKASAYTCDENEVNKEMEAKKEIIKSCFLSHHSIFVPNAGTHPFEFIQQLKLIIKYFNDIGGESDQAKCTTTIEIIRKMNQYGANVNDLFSVMEDKEDTVIYAQYKEKWDQLSTIYNAKHRERLIEAVEHAKKYLSPDTSIEELATTDYLILKSLKCQSKNDSDQQCKLVLSTHGTYHQHDDATQWQGEFEFIGGGSFNGIMLLGQYSKELKEKKKMEYANNANQSIGFPQS</sequence>
<evidence type="ECO:0008006" key="4">
    <source>
        <dbReference type="Google" id="ProtNLM"/>
    </source>
</evidence>
<keyword evidence="1" id="KW-0175">Coiled coil</keyword>
<feature type="coiled-coil region" evidence="1">
    <location>
        <begin position="62"/>
        <end position="89"/>
    </location>
</feature>
<dbReference type="AlphaFoldDB" id="F4PUU2"/>
<gene>
    <name evidence="2" type="ORF">DFA_01790</name>
</gene>
<evidence type="ECO:0000313" key="2">
    <source>
        <dbReference type="EMBL" id="EGG21904.1"/>
    </source>
</evidence>
<protein>
    <recommendedName>
        <fullName evidence="4">G domain-containing protein</fullName>
    </recommendedName>
</protein>
<dbReference type="RefSeq" id="XP_004359755.1">
    <property type="nucleotide sequence ID" value="XM_004359698.1"/>
</dbReference>
<keyword evidence="3" id="KW-1185">Reference proteome</keyword>
<dbReference type="KEGG" id="dfa:DFA_01790"/>
<name>F4PUU2_CACFS</name>
<proteinExistence type="predicted"/>
<accession>F4PUU2</accession>
<reference evidence="3" key="1">
    <citation type="journal article" date="2011" name="Genome Res.">
        <title>Phylogeny-wide analysis of social amoeba genomes highlights ancient origins for complex intercellular communication.</title>
        <authorList>
            <person name="Heidel A.J."/>
            <person name="Lawal H.M."/>
            <person name="Felder M."/>
            <person name="Schilde C."/>
            <person name="Helps N.R."/>
            <person name="Tunggal B."/>
            <person name="Rivero F."/>
            <person name="John U."/>
            <person name="Schleicher M."/>
            <person name="Eichinger L."/>
            <person name="Platzer M."/>
            <person name="Noegel A.A."/>
            <person name="Schaap P."/>
            <person name="Gloeckner G."/>
        </authorList>
    </citation>
    <scope>NUCLEOTIDE SEQUENCE [LARGE SCALE GENOMIC DNA]</scope>
    <source>
        <strain evidence="3">SH3</strain>
    </source>
</reference>
<evidence type="ECO:0000313" key="3">
    <source>
        <dbReference type="Proteomes" id="UP000007797"/>
    </source>
</evidence>
<organism evidence="2 3">
    <name type="scientific">Cavenderia fasciculata</name>
    <name type="common">Slime mold</name>
    <name type="synonym">Dictyostelium fasciculatum</name>
    <dbReference type="NCBI Taxonomy" id="261658"/>
    <lineage>
        <taxon>Eukaryota</taxon>
        <taxon>Amoebozoa</taxon>
        <taxon>Evosea</taxon>
        <taxon>Eumycetozoa</taxon>
        <taxon>Dictyostelia</taxon>
        <taxon>Acytosteliales</taxon>
        <taxon>Cavenderiaceae</taxon>
        <taxon>Cavenderia</taxon>
    </lineage>
</organism>
<dbReference type="GeneID" id="14873923"/>
<evidence type="ECO:0000256" key="1">
    <source>
        <dbReference type="SAM" id="Coils"/>
    </source>
</evidence>